<evidence type="ECO:0000256" key="3">
    <source>
        <dbReference type="ARBA" id="ARBA00007971"/>
    </source>
</evidence>
<dbReference type="InterPro" id="IPR000067">
    <property type="entry name" value="FlgMring_FliF"/>
</dbReference>
<keyword evidence="14" id="KW-0969">Cilium</keyword>
<name>A0A916V0R5_9BURK</name>
<evidence type="ECO:0000259" key="12">
    <source>
        <dbReference type="Pfam" id="PF01514"/>
    </source>
</evidence>
<dbReference type="AlphaFoldDB" id="A0A916V0R5"/>
<evidence type="ECO:0000256" key="1">
    <source>
        <dbReference type="ARBA" id="ARBA00004117"/>
    </source>
</evidence>
<evidence type="ECO:0000256" key="8">
    <source>
        <dbReference type="ARBA" id="ARBA00023143"/>
    </source>
</evidence>
<evidence type="ECO:0000256" key="2">
    <source>
        <dbReference type="ARBA" id="ARBA00004651"/>
    </source>
</evidence>
<evidence type="ECO:0000256" key="9">
    <source>
        <dbReference type="PIRNR" id="PIRNR004862"/>
    </source>
</evidence>
<dbReference type="Pfam" id="PF08345">
    <property type="entry name" value="YscJ_FliF_C"/>
    <property type="match status" value="1"/>
</dbReference>
<reference evidence="14" key="1">
    <citation type="journal article" date="2014" name="Int. J. Syst. Evol. Microbiol.">
        <title>Complete genome sequence of Corynebacterium casei LMG S-19264T (=DSM 44701T), isolated from a smear-ripened cheese.</title>
        <authorList>
            <consortium name="US DOE Joint Genome Institute (JGI-PGF)"/>
            <person name="Walter F."/>
            <person name="Albersmeier A."/>
            <person name="Kalinowski J."/>
            <person name="Ruckert C."/>
        </authorList>
    </citation>
    <scope>NUCLEOTIDE SEQUENCE</scope>
    <source>
        <strain evidence="14">CGMCC 1.10998</strain>
    </source>
</reference>
<feature type="domain" description="Flagellar M-ring C-terminal" evidence="13">
    <location>
        <begin position="262"/>
        <end position="435"/>
    </location>
</feature>
<dbReference type="EMBL" id="BMED01000008">
    <property type="protein sequence ID" value="GGC99805.1"/>
    <property type="molecule type" value="Genomic_DNA"/>
</dbReference>
<feature type="transmembrane region" description="Helical" evidence="11">
    <location>
        <begin position="32"/>
        <end position="52"/>
    </location>
</feature>
<evidence type="ECO:0000256" key="11">
    <source>
        <dbReference type="SAM" id="Phobius"/>
    </source>
</evidence>
<keyword evidence="6 11" id="KW-1133">Transmembrane helix</keyword>
<dbReference type="Pfam" id="PF01514">
    <property type="entry name" value="YscJ_FliF"/>
    <property type="match status" value="1"/>
</dbReference>
<dbReference type="InterPro" id="IPR045851">
    <property type="entry name" value="AMP-bd_C_sf"/>
</dbReference>
<dbReference type="InterPro" id="IPR013556">
    <property type="entry name" value="Flag_M-ring_C"/>
</dbReference>
<dbReference type="PRINTS" id="PR01009">
    <property type="entry name" value="FLGMRINGFLIF"/>
</dbReference>
<dbReference type="GO" id="GO:0009431">
    <property type="term" value="C:bacterial-type flagellum basal body, MS ring"/>
    <property type="evidence" value="ECO:0007669"/>
    <property type="project" value="InterPro"/>
</dbReference>
<dbReference type="GO" id="GO:0003774">
    <property type="term" value="F:cytoskeletal motor activity"/>
    <property type="evidence" value="ECO:0007669"/>
    <property type="project" value="InterPro"/>
</dbReference>
<dbReference type="InterPro" id="IPR043427">
    <property type="entry name" value="YscJ/FliF"/>
</dbReference>
<dbReference type="NCBIfam" id="TIGR00206">
    <property type="entry name" value="fliF"/>
    <property type="match status" value="1"/>
</dbReference>
<keyword evidence="14" id="KW-0282">Flagellum</keyword>
<evidence type="ECO:0000256" key="10">
    <source>
        <dbReference type="SAM" id="MobiDB-lite"/>
    </source>
</evidence>
<dbReference type="PANTHER" id="PTHR30046">
    <property type="entry name" value="FLAGELLAR M-RING PROTEIN"/>
    <property type="match status" value="1"/>
</dbReference>
<evidence type="ECO:0000313" key="14">
    <source>
        <dbReference type="EMBL" id="GGC99805.1"/>
    </source>
</evidence>
<comment type="subcellular location">
    <subcellularLocation>
        <location evidence="1 9">Bacterial flagellum basal body</location>
    </subcellularLocation>
    <subcellularLocation>
        <location evidence="2">Cell membrane</location>
        <topology evidence="2">Multi-pass membrane protein</topology>
    </subcellularLocation>
</comment>
<sequence>MAIAEETALGEPAPAPVPSIFGIPQTPAVRTALMGLGAALVIGIMVAVWLWGQQPDYKVLFSNFNDRDGGAIVAQLQTMNVPYKYSESGNAILVPANQVHDARLKLAAQGLPKGGNVGFELMENQKLGISQFLEQVNFQRALEGELARSIESVSSVQSARVHLAIPKASVFIRDQQKPTASVLLNLYPGRIMDQQQVSAIVHLVASSVPELTTKNVTIVDQNGNLLSDPNKQNGPNILDPSQLKYIQDIQQNIIKRVESIIAPIVGPTNVHAEATADVDFSRSEQAAESYRPNSPPEPQAIRSQQSSESFNKNQNPSGIPGALSNQPPVPAIAPIVASGAANSTTASNTALVQKDSTVNYEVDKTIRYTQQPMGGIKRLTVGVVINYKRDVDKNGKVNNIPLTEQEKAQITDLVKEAMGYNKDRGDTVNVVNSPFASPEKDSIVELPFWKQAWFWDLMKEVGKYLLVALVLGYLFFAYLKPLLYKLSGQEERDRLKAEAEAAAEEKARLEQEEAEAEAARLENGGDEEEGAIVSLTRDAEGNIVKHGSPYENDLQMAIDLAKNDPKIVANVIKKWVSNE</sequence>
<evidence type="ECO:0000256" key="7">
    <source>
        <dbReference type="ARBA" id="ARBA00023136"/>
    </source>
</evidence>
<dbReference type="PANTHER" id="PTHR30046:SF0">
    <property type="entry name" value="FLAGELLAR M-RING PROTEIN"/>
    <property type="match status" value="1"/>
</dbReference>
<comment type="similarity">
    <text evidence="3 9">Belongs to the FliF family.</text>
</comment>
<feature type="transmembrane region" description="Helical" evidence="11">
    <location>
        <begin position="464"/>
        <end position="484"/>
    </location>
</feature>
<keyword evidence="8 9" id="KW-0975">Bacterial flagellum</keyword>
<evidence type="ECO:0000256" key="6">
    <source>
        <dbReference type="ARBA" id="ARBA00022989"/>
    </source>
</evidence>
<feature type="compositionally biased region" description="Polar residues" evidence="10">
    <location>
        <begin position="301"/>
        <end position="317"/>
    </location>
</feature>
<evidence type="ECO:0000259" key="13">
    <source>
        <dbReference type="Pfam" id="PF08345"/>
    </source>
</evidence>
<evidence type="ECO:0000313" key="15">
    <source>
        <dbReference type="Proteomes" id="UP000637423"/>
    </source>
</evidence>
<keyword evidence="7 11" id="KW-0472">Membrane</keyword>
<dbReference type="InterPro" id="IPR006182">
    <property type="entry name" value="FliF_N_dom"/>
</dbReference>
<dbReference type="Proteomes" id="UP000637423">
    <property type="component" value="Unassembled WGS sequence"/>
</dbReference>
<comment type="function">
    <text evidence="9">The M ring may be actively involved in energy transduction.</text>
</comment>
<gene>
    <name evidence="14" type="primary">fliF</name>
    <name evidence="14" type="ORF">GCM10011396_54150</name>
</gene>
<dbReference type="PIRSF" id="PIRSF004862">
    <property type="entry name" value="FliF"/>
    <property type="match status" value="1"/>
</dbReference>
<keyword evidence="4" id="KW-1003">Cell membrane</keyword>
<protein>
    <recommendedName>
        <fullName evidence="9">Flagellar M-ring protein</fullName>
    </recommendedName>
</protein>
<comment type="caution">
    <text evidence="14">The sequence shown here is derived from an EMBL/GenBank/DDBJ whole genome shotgun (WGS) entry which is preliminary data.</text>
</comment>
<reference evidence="14" key="2">
    <citation type="submission" date="2020-09" db="EMBL/GenBank/DDBJ databases">
        <authorList>
            <person name="Sun Q."/>
            <person name="Zhou Y."/>
        </authorList>
    </citation>
    <scope>NUCLEOTIDE SEQUENCE</scope>
    <source>
        <strain evidence="14">CGMCC 1.10998</strain>
    </source>
</reference>
<evidence type="ECO:0000256" key="5">
    <source>
        <dbReference type="ARBA" id="ARBA00022692"/>
    </source>
</evidence>
<keyword evidence="15" id="KW-1185">Reference proteome</keyword>
<dbReference type="GO" id="GO:0071973">
    <property type="term" value="P:bacterial-type flagellum-dependent cell motility"/>
    <property type="evidence" value="ECO:0007669"/>
    <property type="project" value="InterPro"/>
</dbReference>
<feature type="domain" description="Flagellar M-ring N-terminal" evidence="12">
    <location>
        <begin position="53"/>
        <end position="227"/>
    </location>
</feature>
<keyword evidence="14" id="KW-0966">Cell projection</keyword>
<feature type="region of interest" description="Disordered" evidence="10">
    <location>
        <begin position="281"/>
        <end position="326"/>
    </location>
</feature>
<dbReference type="GO" id="GO:0005886">
    <property type="term" value="C:plasma membrane"/>
    <property type="evidence" value="ECO:0007669"/>
    <property type="project" value="UniProtKB-SubCell"/>
</dbReference>
<dbReference type="RefSeq" id="WP_188569285.1">
    <property type="nucleotide sequence ID" value="NZ_BMED01000008.1"/>
</dbReference>
<accession>A0A916V0R5</accession>
<keyword evidence="5 11" id="KW-0812">Transmembrane</keyword>
<dbReference type="Gene3D" id="3.30.300.30">
    <property type="match status" value="1"/>
</dbReference>
<organism evidence="14 15">
    <name type="scientific">Undibacterium terreum</name>
    <dbReference type="NCBI Taxonomy" id="1224302"/>
    <lineage>
        <taxon>Bacteria</taxon>
        <taxon>Pseudomonadati</taxon>
        <taxon>Pseudomonadota</taxon>
        <taxon>Betaproteobacteria</taxon>
        <taxon>Burkholderiales</taxon>
        <taxon>Oxalobacteraceae</taxon>
        <taxon>Undibacterium</taxon>
    </lineage>
</organism>
<proteinExistence type="inferred from homology"/>
<evidence type="ECO:0000256" key="4">
    <source>
        <dbReference type="ARBA" id="ARBA00022475"/>
    </source>
</evidence>
<feature type="region of interest" description="Disordered" evidence="10">
    <location>
        <begin position="506"/>
        <end position="526"/>
    </location>
</feature>